<protein>
    <submittedName>
        <fullName evidence="1">Uncharacterized protein</fullName>
    </submittedName>
</protein>
<sequence length="66" mass="7383">MNSEVLPHNVARLEADLSALNQEHEKTLSVNKQLGRQKADLTVHVTDIQSHIVETSEAVKKSNCYN</sequence>
<proteinExistence type="predicted"/>
<name>A0A6A7C8A7_9PEZI</name>
<reference evidence="1" key="1">
    <citation type="journal article" date="2020" name="Stud. Mycol.">
        <title>101 Dothideomycetes genomes: a test case for predicting lifestyles and emergence of pathogens.</title>
        <authorList>
            <person name="Haridas S."/>
            <person name="Albert R."/>
            <person name="Binder M."/>
            <person name="Bloem J."/>
            <person name="Labutti K."/>
            <person name="Salamov A."/>
            <person name="Andreopoulos B."/>
            <person name="Baker S."/>
            <person name="Barry K."/>
            <person name="Bills G."/>
            <person name="Bluhm B."/>
            <person name="Cannon C."/>
            <person name="Castanera R."/>
            <person name="Culley D."/>
            <person name="Daum C."/>
            <person name="Ezra D."/>
            <person name="Gonzalez J."/>
            <person name="Henrissat B."/>
            <person name="Kuo A."/>
            <person name="Liang C."/>
            <person name="Lipzen A."/>
            <person name="Lutzoni F."/>
            <person name="Magnuson J."/>
            <person name="Mondo S."/>
            <person name="Nolan M."/>
            <person name="Ohm R."/>
            <person name="Pangilinan J."/>
            <person name="Park H.-J."/>
            <person name="Ramirez L."/>
            <person name="Alfaro M."/>
            <person name="Sun H."/>
            <person name="Tritt A."/>
            <person name="Yoshinaga Y."/>
            <person name="Zwiers L.-H."/>
            <person name="Turgeon B."/>
            <person name="Goodwin S."/>
            <person name="Spatafora J."/>
            <person name="Crous P."/>
            <person name="Grigoriev I."/>
        </authorList>
    </citation>
    <scope>NUCLEOTIDE SEQUENCE</scope>
    <source>
        <strain evidence="1">CBS 480.64</strain>
    </source>
</reference>
<accession>A0A6A7C8A7</accession>
<gene>
    <name evidence="1" type="ORF">K470DRAFT_254697</name>
</gene>
<organism evidence="1 2">
    <name type="scientific">Piedraia hortae CBS 480.64</name>
    <dbReference type="NCBI Taxonomy" id="1314780"/>
    <lineage>
        <taxon>Eukaryota</taxon>
        <taxon>Fungi</taxon>
        <taxon>Dikarya</taxon>
        <taxon>Ascomycota</taxon>
        <taxon>Pezizomycotina</taxon>
        <taxon>Dothideomycetes</taxon>
        <taxon>Dothideomycetidae</taxon>
        <taxon>Capnodiales</taxon>
        <taxon>Piedraiaceae</taxon>
        <taxon>Piedraia</taxon>
    </lineage>
</organism>
<evidence type="ECO:0000313" key="2">
    <source>
        <dbReference type="Proteomes" id="UP000799421"/>
    </source>
</evidence>
<keyword evidence="2" id="KW-1185">Reference proteome</keyword>
<dbReference type="Proteomes" id="UP000799421">
    <property type="component" value="Unassembled WGS sequence"/>
</dbReference>
<dbReference type="AlphaFoldDB" id="A0A6A7C8A7"/>
<evidence type="ECO:0000313" key="1">
    <source>
        <dbReference type="EMBL" id="KAF2863806.1"/>
    </source>
</evidence>
<dbReference type="EMBL" id="MU005959">
    <property type="protein sequence ID" value="KAF2863806.1"/>
    <property type="molecule type" value="Genomic_DNA"/>
</dbReference>